<dbReference type="RefSeq" id="WP_309800579.1">
    <property type="nucleotide sequence ID" value="NZ_BAAAHY010000006.1"/>
</dbReference>
<dbReference type="NCBIfam" id="TIGR00778">
    <property type="entry name" value="ahpD_dom"/>
    <property type="match status" value="1"/>
</dbReference>
<keyword evidence="3" id="KW-1185">Reference proteome</keyword>
<name>A0ABU1JF39_9MICC</name>
<reference evidence="2 3" key="1">
    <citation type="submission" date="2023-07" db="EMBL/GenBank/DDBJ databases">
        <title>Sequencing the genomes of 1000 actinobacteria strains.</title>
        <authorList>
            <person name="Klenk H.-P."/>
        </authorList>
    </citation>
    <scope>NUCLEOTIDE SEQUENCE [LARGE SCALE GENOMIC DNA]</scope>
    <source>
        <strain evidence="2 3">DSM 14555</strain>
    </source>
</reference>
<protein>
    <submittedName>
        <fullName evidence="2">AhpD family alkylhydroperoxidase</fullName>
    </submittedName>
</protein>
<dbReference type="Pfam" id="PF02627">
    <property type="entry name" value="CMD"/>
    <property type="match status" value="1"/>
</dbReference>
<feature type="domain" description="Carboxymuconolactone decarboxylase-like" evidence="1">
    <location>
        <begin position="13"/>
        <end position="94"/>
    </location>
</feature>
<gene>
    <name evidence="2" type="ORF">JOE69_003280</name>
</gene>
<accession>A0ABU1JF39</accession>
<dbReference type="PANTHER" id="PTHR34846">
    <property type="entry name" value="4-CARBOXYMUCONOLACTONE DECARBOXYLASE FAMILY PROTEIN (AFU_ORTHOLOGUE AFUA_6G11590)"/>
    <property type="match status" value="1"/>
</dbReference>
<evidence type="ECO:0000313" key="3">
    <source>
        <dbReference type="Proteomes" id="UP001185069"/>
    </source>
</evidence>
<dbReference type="InterPro" id="IPR029032">
    <property type="entry name" value="AhpD-like"/>
</dbReference>
<evidence type="ECO:0000259" key="1">
    <source>
        <dbReference type="Pfam" id="PF02627"/>
    </source>
</evidence>
<organism evidence="2 3">
    <name type="scientific">Arthrobacter russicus</name>
    <dbReference type="NCBI Taxonomy" id="172040"/>
    <lineage>
        <taxon>Bacteria</taxon>
        <taxon>Bacillati</taxon>
        <taxon>Actinomycetota</taxon>
        <taxon>Actinomycetes</taxon>
        <taxon>Micrococcales</taxon>
        <taxon>Micrococcaceae</taxon>
        <taxon>Arthrobacter</taxon>
    </lineage>
</organism>
<proteinExistence type="predicted"/>
<dbReference type="InterPro" id="IPR003779">
    <property type="entry name" value="CMD-like"/>
</dbReference>
<evidence type="ECO:0000313" key="2">
    <source>
        <dbReference type="EMBL" id="MDR6271042.1"/>
    </source>
</evidence>
<sequence length="152" mass="16309">MEARIKNPAIAAPGAMQALLALGKAAEASAVPKTTHKMVHLRASQINGCAFCVDMHSRELREAGESAERIASIAAWRHSPLYNQAERAALALTEALTRIADQADPVPDALWSAVAEHYSADELSSLILSISTINVWNRINMAIAQPAGAKWN</sequence>
<dbReference type="InterPro" id="IPR004675">
    <property type="entry name" value="AhpD_core"/>
</dbReference>
<dbReference type="EMBL" id="JAVDQF010000001">
    <property type="protein sequence ID" value="MDR6271042.1"/>
    <property type="molecule type" value="Genomic_DNA"/>
</dbReference>
<dbReference type="PANTHER" id="PTHR34846:SF7">
    <property type="entry name" value="BLL7811 PROTEIN"/>
    <property type="match status" value="1"/>
</dbReference>
<dbReference type="Proteomes" id="UP001185069">
    <property type="component" value="Unassembled WGS sequence"/>
</dbReference>
<dbReference type="Gene3D" id="1.20.1290.10">
    <property type="entry name" value="AhpD-like"/>
    <property type="match status" value="1"/>
</dbReference>
<comment type="caution">
    <text evidence="2">The sequence shown here is derived from an EMBL/GenBank/DDBJ whole genome shotgun (WGS) entry which is preliminary data.</text>
</comment>
<dbReference type="SUPFAM" id="SSF69118">
    <property type="entry name" value="AhpD-like"/>
    <property type="match status" value="1"/>
</dbReference>